<feature type="transmembrane region" description="Helical" evidence="8">
    <location>
        <begin position="101"/>
        <end position="124"/>
    </location>
</feature>
<reference evidence="11" key="1">
    <citation type="journal article" date="2019" name="Int. J. Syst. Evol. Microbiol.">
        <title>The Global Catalogue of Microorganisms (GCM) 10K type strain sequencing project: providing services to taxonomists for standard genome sequencing and annotation.</title>
        <authorList>
            <consortium name="The Broad Institute Genomics Platform"/>
            <consortium name="The Broad Institute Genome Sequencing Center for Infectious Disease"/>
            <person name="Wu L."/>
            <person name="Ma J."/>
        </authorList>
    </citation>
    <scope>NUCLEOTIDE SEQUENCE [LARGE SCALE GENOMIC DNA]</scope>
    <source>
        <strain evidence="11">KACC 14249</strain>
    </source>
</reference>
<feature type="transmembrane region" description="Helical" evidence="8">
    <location>
        <begin position="441"/>
        <end position="460"/>
    </location>
</feature>
<evidence type="ECO:0000256" key="8">
    <source>
        <dbReference type="SAM" id="Phobius"/>
    </source>
</evidence>
<dbReference type="PANTHER" id="PTHR42718:SF46">
    <property type="entry name" value="BLR6921 PROTEIN"/>
    <property type="match status" value="1"/>
</dbReference>
<feature type="domain" description="Major facilitator superfamily (MFS) profile" evidence="9">
    <location>
        <begin position="34"/>
        <end position="507"/>
    </location>
</feature>
<feature type="transmembrane region" description="Helical" evidence="8">
    <location>
        <begin position="480"/>
        <end position="503"/>
    </location>
</feature>
<evidence type="ECO:0000256" key="1">
    <source>
        <dbReference type="ARBA" id="ARBA00004651"/>
    </source>
</evidence>
<feature type="transmembrane region" description="Helical" evidence="8">
    <location>
        <begin position="186"/>
        <end position="208"/>
    </location>
</feature>
<evidence type="ECO:0000256" key="3">
    <source>
        <dbReference type="ARBA" id="ARBA00022475"/>
    </source>
</evidence>
<sequence>MPTTPADEPDADVPTAASAATAPTEEPDPRRWWALAVLAAAQLMIVLDASIVNIALPSAQEDLGISNANRQWVITAYTLAFGGLLLLGGRIADYTGRKRTFIIGLLGFAGASALGGIASTQALLFAARGLQGAFAALMAPAALSIVTVTFTDPKERAKAFGVFGALAGGGAAIGLVVGGVLTEYASWRWCLLVNTPVAILVAVLAVRLVHESRAPGDTRYDVPGVLLSSLGLVSLVYGFTEAAKAANPGDRNDTSVQGWGDSSTITFLVLAVVLLTAFVIWETRAKNPLLPLRIVLDRNRGGAYLVFLLVGAGLFAMFLFLTYYFQINLGYTPLKAGFAFLPFSAGLILSAGVVAQLLPRLGPRPIMVPGLALAVVGMLWLTQIDATTPYVTHVLPSQLVMSVGLAGVFIPAASTALIGVGHHDAGVASAVLNTSQQIGGSLGTALLNTIFAGAVTAYLVDHVHSPQDAQRMGPDALIHGYQVAFFWGAVLFALALVVAATLINAKKEDIPADAAAGAA</sequence>
<keyword evidence="5 8" id="KW-1133">Transmembrane helix</keyword>
<evidence type="ECO:0000313" key="10">
    <source>
        <dbReference type="EMBL" id="MFC6009300.1"/>
    </source>
</evidence>
<evidence type="ECO:0000256" key="5">
    <source>
        <dbReference type="ARBA" id="ARBA00022989"/>
    </source>
</evidence>
<dbReference type="Gene3D" id="1.20.1250.20">
    <property type="entry name" value="MFS general substrate transporter like domains"/>
    <property type="match status" value="1"/>
</dbReference>
<evidence type="ECO:0000256" key="7">
    <source>
        <dbReference type="SAM" id="MobiDB-lite"/>
    </source>
</evidence>
<name>A0ABW1JJS0_9ACTN</name>
<protein>
    <submittedName>
        <fullName evidence="10">MFS transporter</fullName>
    </submittedName>
</protein>
<feature type="compositionally biased region" description="Low complexity" evidence="7">
    <location>
        <begin position="12"/>
        <end position="24"/>
    </location>
</feature>
<comment type="caution">
    <text evidence="10">The sequence shown here is derived from an EMBL/GenBank/DDBJ whole genome shotgun (WGS) entry which is preliminary data.</text>
</comment>
<keyword evidence="4 8" id="KW-0812">Transmembrane</keyword>
<keyword evidence="11" id="KW-1185">Reference proteome</keyword>
<comment type="subcellular location">
    <subcellularLocation>
        <location evidence="1">Cell membrane</location>
        <topology evidence="1">Multi-pass membrane protein</topology>
    </subcellularLocation>
</comment>
<evidence type="ECO:0000256" key="4">
    <source>
        <dbReference type="ARBA" id="ARBA00022692"/>
    </source>
</evidence>
<dbReference type="Proteomes" id="UP001596189">
    <property type="component" value="Unassembled WGS sequence"/>
</dbReference>
<feature type="transmembrane region" description="Helical" evidence="8">
    <location>
        <begin position="366"/>
        <end position="384"/>
    </location>
</feature>
<dbReference type="Pfam" id="PF07690">
    <property type="entry name" value="MFS_1"/>
    <property type="match status" value="1"/>
</dbReference>
<feature type="transmembrane region" description="Helical" evidence="8">
    <location>
        <begin position="302"/>
        <end position="325"/>
    </location>
</feature>
<dbReference type="InterPro" id="IPR020846">
    <property type="entry name" value="MFS_dom"/>
</dbReference>
<keyword evidence="2" id="KW-0813">Transport</keyword>
<feature type="transmembrane region" description="Helical" evidence="8">
    <location>
        <begin position="160"/>
        <end position="180"/>
    </location>
</feature>
<dbReference type="PANTHER" id="PTHR42718">
    <property type="entry name" value="MAJOR FACILITATOR SUPERFAMILY MULTIDRUG TRANSPORTER MFSC"/>
    <property type="match status" value="1"/>
</dbReference>
<organism evidence="10 11">
    <name type="scientific">Angustibacter luteus</name>
    <dbReference type="NCBI Taxonomy" id="658456"/>
    <lineage>
        <taxon>Bacteria</taxon>
        <taxon>Bacillati</taxon>
        <taxon>Actinomycetota</taxon>
        <taxon>Actinomycetes</taxon>
        <taxon>Kineosporiales</taxon>
        <taxon>Kineosporiaceae</taxon>
    </lineage>
</organism>
<dbReference type="PRINTS" id="PR01036">
    <property type="entry name" value="TCRTETB"/>
</dbReference>
<evidence type="ECO:0000313" key="11">
    <source>
        <dbReference type="Proteomes" id="UP001596189"/>
    </source>
</evidence>
<keyword evidence="6 8" id="KW-0472">Membrane</keyword>
<dbReference type="RefSeq" id="WP_345717817.1">
    <property type="nucleotide sequence ID" value="NZ_BAABFP010000007.1"/>
</dbReference>
<feature type="region of interest" description="Disordered" evidence="7">
    <location>
        <begin position="1"/>
        <end position="25"/>
    </location>
</feature>
<dbReference type="InterPro" id="IPR036259">
    <property type="entry name" value="MFS_trans_sf"/>
</dbReference>
<dbReference type="CDD" id="cd17321">
    <property type="entry name" value="MFS_MMR_MDR_like"/>
    <property type="match status" value="1"/>
</dbReference>
<feature type="transmembrane region" description="Helical" evidence="8">
    <location>
        <begin position="337"/>
        <end position="359"/>
    </location>
</feature>
<feature type="transmembrane region" description="Helical" evidence="8">
    <location>
        <begin position="399"/>
        <end position="420"/>
    </location>
</feature>
<accession>A0ABW1JJS0</accession>
<gene>
    <name evidence="10" type="ORF">ACFQDO_19390</name>
</gene>
<feature type="transmembrane region" description="Helical" evidence="8">
    <location>
        <begin position="220"/>
        <end position="239"/>
    </location>
</feature>
<feature type="transmembrane region" description="Helical" evidence="8">
    <location>
        <begin position="32"/>
        <end position="52"/>
    </location>
</feature>
<keyword evidence="3" id="KW-1003">Cell membrane</keyword>
<dbReference type="NCBIfam" id="TIGR00711">
    <property type="entry name" value="efflux_EmrB"/>
    <property type="match status" value="1"/>
</dbReference>
<dbReference type="InterPro" id="IPR011701">
    <property type="entry name" value="MFS"/>
</dbReference>
<evidence type="ECO:0000259" key="9">
    <source>
        <dbReference type="PROSITE" id="PS50850"/>
    </source>
</evidence>
<feature type="transmembrane region" description="Helical" evidence="8">
    <location>
        <begin position="72"/>
        <end position="89"/>
    </location>
</feature>
<feature type="transmembrane region" description="Helical" evidence="8">
    <location>
        <begin position="259"/>
        <end position="281"/>
    </location>
</feature>
<dbReference type="SUPFAM" id="SSF103473">
    <property type="entry name" value="MFS general substrate transporter"/>
    <property type="match status" value="1"/>
</dbReference>
<dbReference type="PROSITE" id="PS50850">
    <property type="entry name" value="MFS"/>
    <property type="match status" value="1"/>
</dbReference>
<dbReference type="EMBL" id="JBHSRD010000008">
    <property type="protein sequence ID" value="MFC6009300.1"/>
    <property type="molecule type" value="Genomic_DNA"/>
</dbReference>
<dbReference type="InterPro" id="IPR004638">
    <property type="entry name" value="EmrB-like"/>
</dbReference>
<evidence type="ECO:0000256" key="2">
    <source>
        <dbReference type="ARBA" id="ARBA00022448"/>
    </source>
</evidence>
<dbReference type="Gene3D" id="1.20.1720.10">
    <property type="entry name" value="Multidrug resistance protein D"/>
    <property type="match status" value="1"/>
</dbReference>
<feature type="transmembrane region" description="Helical" evidence="8">
    <location>
        <begin position="130"/>
        <end position="148"/>
    </location>
</feature>
<proteinExistence type="predicted"/>
<evidence type="ECO:0000256" key="6">
    <source>
        <dbReference type="ARBA" id="ARBA00023136"/>
    </source>
</evidence>